<keyword evidence="4" id="KW-1185">Reference proteome</keyword>
<protein>
    <submittedName>
        <fullName evidence="3">SPOR domain-containing protein</fullName>
    </submittedName>
</protein>
<name>A0ABY9YFB2_9GAMM</name>
<feature type="compositionally biased region" description="Low complexity" evidence="1">
    <location>
        <begin position="265"/>
        <end position="277"/>
    </location>
</feature>
<evidence type="ECO:0000256" key="1">
    <source>
        <dbReference type="SAM" id="MobiDB-lite"/>
    </source>
</evidence>
<proteinExistence type="predicted"/>
<dbReference type="Pfam" id="PF05036">
    <property type="entry name" value="SPOR"/>
    <property type="match status" value="1"/>
</dbReference>
<feature type="compositionally biased region" description="Pro residues" evidence="1">
    <location>
        <begin position="115"/>
        <end position="130"/>
    </location>
</feature>
<dbReference type="Proteomes" id="UP001305421">
    <property type="component" value="Chromosome"/>
</dbReference>
<feature type="domain" description="SPOR" evidence="2">
    <location>
        <begin position="127"/>
        <end position="207"/>
    </location>
</feature>
<dbReference type="PROSITE" id="PS51724">
    <property type="entry name" value="SPOR"/>
    <property type="match status" value="1"/>
</dbReference>
<sequence>MLTRALIVVLAILNVGVALWWMLRGDAAPAPPPAPPTGVAQLQLLDTPKAAAPAGAPAEAPDAAGAALTDATPAATNGSEKPASEVAPGSARPPEPRATSPAQTAASALTAAPAAPAPATPSPAPTPAPGPLQCISLGPFADRDTAMAAQSKAGALVQRSRLRETAKPGASSTYRVMMPAAASREEAQATVKRIAAAGISDYYIMAQGEDANAIALGQYRNREGAERRLAALSAAGFNARLVGGSAGTAQWWVDAALADQATPSAARQRSGAAQQRSLECAGLR</sequence>
<evidence type="ECO:0000313" key="3">
    <source>
        <dbReference type="EMBL" id="WNH49058.1"/>
    </source>
</evidence>
<dbReference type="InterPro" id="IPR036680">
    <property type="entry name" value="SPOR-like_sf"/>
</dbReference>
<feature type="region of interest" description="Disordered" evidence="1">
    <location>
        <begin position="71"/>
        <end position="137"/>
    </location>
</feature>
<reference evidence="3 4" key="1">
    <citation type="submission" date="2022-12" db="EMBL/GenBank/DDBJ databases">
        <title>Two new species, Stenotrophomonas aracearum and Stenotrophomonas oahuensis, isolated from Anthurium (Araceae family) in Hawaii.</title>
        <authorList>
            <person name="Chunag S.C."/>
            <person name="Dobhal S."/>
            <person name="Alvarez A."/>
            <person name="Arif M."/>
        </authorList>
    </citation>
    <scope>NUCLEOTIDE SEQUENCE [LARGE SCALE GENOMIC DNA]</scope>
    <source>
        <strain evidence="3 4">A5588</strain>
    </source>
</reference>
<dbReference type="InterPro" id="IPR007730">
    <property type="entry name" value="SPOR-like_dom"/>
</dbReference>
<evidence type="ECO:0000259" key="2">
    <source>
        <dbReference type="PROSITE" id="PS51724"/>
    </source>
</evidence>
<dbReference type="Gene3D" id="3.30.70.1070">
    <property type="entry name" value="Sporulation related repeat"/>
    <property type="match status" value="1"/>
</dbReference>
<evidence type="ECO:0000313" key="4">
    <source>
        <dbReference type="Proteomes" id="UP001305421"/>
    </source>
</evidence>
<feature type="compositionally biased region" description="Low complexity" evidence="1">
    <location>
        <begin position="98"/>
        <end position="114"/>
    </location>
</feature>
<organism evidence="3 4">
    <name type="scientific">Stenotrophomonas aracearum</name>
    <dbReference type="NCBI Taxonomy" id="3003272"/>
    <lineage>
        <taxon>Bacteria</taxon>
        <taxon>Pseudomonadati</taxon>
        <taxon>Pseudomonadota</taxon>
        <taxon>Gammaproteobacteria</taxon>
        <taxon>Lysobacterales</taxon>
        <taxon>Lysobacteraceae</taxon>
        <taxon>Stenotrophomonas</taxon>
    </lineage>
</organism>
<dbReference type="EMBL" id="CP115543">
    <property type="protein sequence ID" value="WNH49058.1"/>
    <property type="molecule type" value="Genomic_DNA"/>
</dbReference>
<dbReference type="SUPFAM" id="SSF110997">
    <property type="entry name" value="Sporulation related repeat"/>
    <property type="match status" value="1"/>
</dbReference>
<feature type="region of interest" description="Disordered" evidence="1">
    <location>
        <begin position="265"/>
        <end position="284"/>
    </location>
</feature>
<dbReference type="RefSeq" id="WP_311183546.1">
    <property type="nucleotide sequence ID" value="NZ_CP115543.1"/>
</dbReference>
<accession>A0ABY9YFB2</accession>
<gene>
    <name evidence="3" type="ORF">PDM28_01605</name>
</gene>